<dbReference type="InterPro" id="IPR013757">
    <property type="entry name" value="Topo_IIA_A_a_sf"/>
</dbReference>
<evidence type="ECO:0000259" key="9">
    <source>
        <dbReference type="PROSITE" id="PS52040"/>
    </source>
</evidence>
<feature type="compositionally biased region" description="Polar residues" evidence="8">
    <location>
        <begin position="920"/>
        <end position="935"/>
    </location>
</feature>
<accession>A0A6A7WD84</accession>
<feature type="active site" description="O-(5'-phospho-DNA)-tyrosine intermediate" evidence="6">
    <location>
        <position position="145"/>
    </location>
</feature>
<evidence type="ECO:0000256" key="5">
    <source>
        <dbReference type="ARBA" id="ARBA00023235"/>
    </source>
</evidence>
<dbReference type="GO" id="GO:0005524">
    <property type="term" value="F:ATP binding"/>
    <property type="evidence" value="ECO:0007669"/>
    <property type="project" value="InterPro"/>
</dbReference>
<dbReference type="RefSeq" id="WP_158464034.1">
    <property type="nucleotide sequence ID" value="NZ_VZAD01000080.1"/>
</dbReference>
<feature type="coiled-coil region" evidence="7">
    <location>
        <begin position="464"/>
        <end position="491"/>
    </location>
</feature>
<feature type="region of interest" description="Disordered" evidence="8">
    <location>
        <begin position="866"/>
        <end position="955"/>
    </location>
</feature>
<dbReference type="OrthoDB" id="9806486at2"/>
<keyword evidence="7" id="KW-0175">Coiled coil</keyword>
<dbReference type="InterPro" id="IPR013760">
    <property type="entry name" value="Topo_IIA-like_dom_sf"/>
</dbReference>
<feature type="compositionally biased region" description="Basic and acidic residues" evidence="8">
    <location>
        <begin position="1"/>
        <end position="13"/>
    </location>
</feature>
<dbReference type="InterPro" id="IPR013758">
    <property type="entry name" value="Topo_IIA_A/C_ab"/>
</dbReference>
<dbReference type="NCBIfam" id="NF009397">
    <property type="entry name" value="PRK12758.1"/>
    <property type="match status" value="1"/>
</dbReference>
<feature type="compositionally biased region" description="Acidic residues" evidence="8">
    <location>
        <begin position="883"/>
        <end position="896"/>
    </location>
</feature>
<organism evidence="10 11">
    <name type="scientific">Segatella copri</name>
    <dbReference type="NCBI Taxonomy" id="165179"/>
    <lineage>
        <taxon>Bacteria</taxon>
        <taxon>Pseudomonadati</taxon>
        <taxon>Bacteroidota</taxon>
        <taxon>Bacteroidia</taxon>
        <taxon>Bacteroidales</taxon>
        <taxon>Prevotellaceae</taxon>
        <taxon>Segatella</taxon>
    </lineage>
</organism>
<dbReference type="Gene3D" id="3.90.199.10">
    <property type="entry name" value="Topoisomerase II, domain 5"/>
    <property type="match status" value="1"/>
</dbReference>
<dbReference type="PROSITE" id="PS52040">
    <property type="entry name" value="TOPO_IIA"/>
    <property type="match status" value="1"/>
</dbReference>
<evidence type="ECO:0000256" key="4">
    <source>
        <dbReference type="ARBA" id="ARBA00023125"/>
    </source>
</evidence>
<keyword evidence="11" id="KW-1185">Reference proteome</keyword>
<dbReference type="EMBL" id="VZAD01000080">
    <property type="protein sequence ID" value="MQP12427.1"/>
    <property type="molecule type" value="Genomic_DNA"/>
</dbReference>
<sequence length="955" mass="108546">MSDEIKDKDELQKGGEPQDLDAAEQHSDYKPVNRFDASAVRHLSGMYQNWFLDYASYVILERAVPHIEDGLKPVQRRILHSMKRMDDGRYNKVANIVGHTMQFHPHGDASIGDALVQMGQKDLLIDTQGNWGNILTGDRAAASRYIEARLSKFALDVVFNPKTTDWQLSYDGRNKEPITLPAKFPLLLAQGAEGIAVGLSSKVLPHNFNELCDAAVHYLKGDPFTIYPDFPTGGAIDVGKYNDGQRGGVLKVRAKIDKLDNKTLVITEIPFSKTTGSLIDSITKAVEKGKIKARKIEDVTSANVEILVHLAPGTSSDKTMDALYAFSDCEINISPNCCVIEDNKPCFLTVSDVLRHSVDRTMGLLRKELMLRKGELEEQLFFSSLERIFIEERIYKERKFEQSKSQDEVVAFIASKLEPFKDKLFTAVVDGKGKVEYAFHREITREDILKLLEIKMQRILKYNKDKADDLLLKIKAELAEIENDLAHMTDVTINWFEYLKTKYGKAHPRRTEIRNFDTIEVTKVVEANQKLYINRQEGFVGTGLKKDELVCNCSDLDDIIIFYKDGKFKVTKVADKIFVGKNILHVQVFKKNDKRTIYNCVYRDGKQGEYFIKRFNVTSMTRDKMYDITQGTPGSRVVYFTANPNGEAEIIKITLDPDLSKKRQSIFIEKDFSDIIIKGRAAKGNLLTRRTIRRIGLKSHGHSTLGGRKVWFDPDVNRINYDENGRFLGEFNDDEYILVVLDNGEFYITNFDPNNHYEDNILRLEKWDEHKIWTAVLYDADNEGYPYIKRFTMDAAKRHQNFLGENVNSKLILLTDTVYPRIKVTYGGVDAVRPAEEIDAEQFIAQKSFKAKGKRLSTWNIGSIEEIEPTRFPEPADTADAADAAEGDETTADGDAADSKVSSRTKAKSSDENLDPDAGKSQQQIIDELTGQTSLFDDKNFTAEDEKDRDWLKDQ</sequence>
<dbReference type="GO" id="GO:0003677">
    <property type="term" value="F:DNA binding"/>
    <property type="evidence" value="ECO:0007669"/>
    <property type="project" value="UniProtKB-UniRule"/>
</dbReference>
<dbReference type="InterPro" id="IPR002205">
    <property type="entry name" value="Topo_IIA_dom_A"/>
</dbReference>
<feature type="domain" description="Topo IIA-type catalytic" evidence="9">
    <location>
        <begin position="64"/>
        <end position="524"/>
    </location>
</feature>
<dbReference type="SMART" id="SM00434">
    <property type="entry name" value="TOP4c"/>
    <property type="match status" value="1"/>
</dbReference>
<dbReference type="NCBIfam" id="NF007209">
    <property type="entry name" value="PRK09631.1"/>
    <property type="match status" value="1"/>
</dbReference>
<keyword evidence="4 6" id="KW-0238">DNA-binding</keyword>
<evidence type="ECO:0000256" key="8">
    <source>
        <dbReference type="SAM" id="MobiDB-lite"/>
    </source>
</evidence>
<dbReference type="InterPro" id="IPR050220">
    <property type="entry name" value="Type_II_DNA_Topoisomerases"/>
</dbReference>
<evidence type="ECO:0000256" key="3">
    <source>
        <dbReference type="ARBA" id="ARBA00023029"/>
    </source>
</evidence>
<dbReference type="PANTHER" id="PTHR43493">
    <property type="entry name" value="DNA GYRASE/TOPOISOMERASE SUBUNIT A"/>
    <property type="match status" value="1"/>
</dbReference>
<dbReference type="Gene3D" id="3.30.1360.40">
    <property type="match status" value="1"/>
</dbReference>
<dbReference type="Gene3D" id="1.10.268.10">
    <property type="entry name" value="Topoisomerase, domain 3"/>
    <property type="match status" value="1"/>
</dbReference>
<feature type="region of interest" description="Disordered" evidence="8">
    <location>
        <begin position="1"/>
        <end position="28"/>
    </location>
</feature>
<feature type="compositionally biased region" description="Basic and acidic residues" evidence="8">
    <location>
        <begin position="936"/>
        <end position="955"/>
    </location>
</feature>
<evidence type="ECO:0000313" key="10">
    <source>
        <dbReference type="EMBL" id="MQP12427.1"/>
    </source>
</evidence>
<gene>
    <name evidence="10" type="ORF">F7D20_10780</name>
</gene>
<dbReference type="SUPFAM" id="SSF56719">
    <property type="entry name" value="Type II DNA topoisomerase"/>
    <property type="match status" value="1"/>
</dbReference>
<dbReference type="Proteomes" id="UP000384372">
    <property type="component" value="Unassembled WGS sequence"/>
</dbReference>
<dbReference type="GO" id="GO:0005737">
    <property type="term" value="C:cytoplasm"/>
    <property type="evidence" value="ECO:0007669"/>
    <property type="project" value="TreeGrafter"/>
</dbReference>
<comment type="catalytic activity">
    <reaction evidence="1 6">
        <text>ATP-dependent breakage, passage and rejoining of double-stranded DNA.</text>
        <dbReference type="EC" id="5.6.2.2"/>
    </reaction>
</comment>
<evidence type="ECO:0000256" key="2">
    <source>
        <dbReference type="ARBA" id="ARBA00008263"/>
    </source>
</evidence>
<dbReference type="Pfam" id="PF00521">
    <property type="entry name" value="DNA_topoisoIV"/>
    <property type="match status" value="1"/>
</dbReference>
<evidence type="ECO:0000313" key="11">
    <source>
        <dbReference type="Proteomes" id="UP000384372"/>
    </source>
</evidence>
<protein>
    <submittedName>
        <fullName evidence="10">DNA gyrase/topoisomerase IV subunit A</fullName>
    </submittedName>
</protein>
<evidence type="ECO:0000256" key="7">
    <source>
        <dbReference type="SAM" id="Coils"/>
    </source>
</evidence>
<dbReference type="GO" id="GO:0006265">
    <property type="term" value="P:DNA topological change"/>
    <property type="evidence" value="ECO:0007669"/>
    <property type="project" value="UniProtKB-UniRule"/>
</dbReference>
<comment type="similarity">
    <text evidence="2">Belongs to the type II topoisomerase GyrA/ParC subunit family.</text>
</comment>
<keyword evidence="3 6" id="KW-0799">Topoisomerase</keyword>
<comment type="caution">
    <text evidence="10">The sequence shown here is derived from an EMBL/GenBank/DDBJ whole genome shotgun (WGS) entry which is preliminary data.</text>
</comment>
<dbReference type="PANTHER" id="PTHR43493:SF5">
    <property type="entry name" value="DNA GYRASE SUBUNIT A, CHLOROPLASTIC_MITOCHONDRIAL"/>
    <property type="match status" value="1"/>
</dbReference>
<dbReference type="AlphaFoldDB" id="A0A6A7WD84"/>
<name>A0A6A7WD84_9BACT</name>
<keyword evidence="5 6" id="KW-0413">Isomerase</keyword>
<dbReference type="GO" id="GO:0003918">
    <property type="term" value="F:DNA topoisomerase type II (double strand cut, ATP-hydrolyzing) activity"/>
    <property type="evidence" value="ECO:0007669"/>
    <property type="project" value="UniProtKB-EC"/>
</dbReference>
<proteinExistence type="inferred from homology"/>
<reference evidence="10 11" key="1">
    <citation type="submission" date="2019-09" db="EMBL/GenBank/DDBJ databases">
        <title>Distinct polysaccharide growth profiles of human intestinal Prevotella copri isolates.</title>
        <authorList>
            <person name="Fehlner-Peach H."/>
            <person name="Magnabosco C."/>
            <person name="Raghavan V."/>
            <person name="Scher J.U."/>
            <person name="Tett A."/>
            <person name="Cox L.M."/>
            <person name="Gottsegen C."/>
            <person name="Watters A."/>
            <person name="Wiltshire- Gordon J.D."/>
            <person name="Segata N."/>
            <person name="Bonneau R."/>
            <person name="Littman D.R."/>
        </authorList>
    </citation>
    <scope>NUCLEOTIDE SEQUENCE [LARGE SCALE GENOMIC DNA]</scope>
    <source>
        <strain evidence="11">iAQ1173</strain>
    </source>
</reference>
<evidence type="ECO:0000256" key="1">
    <source>
        <dbReference type="ARBA" id="ARBA00000185"/>
    </source>
</evidence>
<evidence type="ECO:0000256" key="6">
    <source>
        <dbReference type="PROSITE-ProRule" id="PRU01384"/>
    </source>
</evidence>
<dbReference type="GO" id="GO:0009330">
    <property type="term" value="C:DNA topoisomerase type II (double strand cut, ATP-hydrolyzing) complex"/>
    <property type="evidence" value="ECO:0007669"/>
    <property type="project" value="TreeGrafter"/>
</dbReference>